<keyword evidence="1" id="KW-0812">Transmembrane</keyword>
<proteinExistence type="predicted"/>
<dbReference type="RefSeq" id="WP_149620446.1">
    <property type="nucleotide sequence ID" value="NZ_VOBL01000019.1"/>
</dbReference>
<sequence length="281" mass="30089">MGLDPIATHNDKRYDCVGIRYFSPADIKQAGAGEMSILGTIAMLLIAFLGALLVAPYVDRRGKTPEVGLTRWVAIAYVVITAGATVYRLLEIAMSPSLRISMPVQEFWPRLPASAEVSGPTAQVVSGGFTQALVEVQGLAPGTRWLLGTSELLQGVATIFIGAAVISMCNGHLKKASFRPVLVKWFSAAAGVIVVCGLVWQVLASIAGLQASRQVLGVAGAQWDRASMGRETLNDIIGQLEPSMFELEVSFWPLWVGLGLFSTAQIFKRGLKMQKDTAGLI</sequence>
<dbReference type="OrthoDB" id="5119249at2"/>
<accession>A0A5B0E6E9</accession>
<feature type="transmembrane region" description="Helical" evidence="1">
    <location>
        <begin position="185"/>
        <end position="207"/>
    </location>
</feature>
<gene>
    <name evidence="2" type="ORF">FQ154_15645</name>
</gene>
<protein>
    <submittedName>
        <fullName evidence="2">Uncharacterized protein</fullName>
    </submittedName>
</protein>
<evidence type="ECO:0000313" key="3">
    <source>
        <dbReference type="Proteomes" id="UP000323856"/>
    </source>
</evidence>
<feature type="transmembrane region" description="Helical" evidence="1">
    <location>
        <begin position="249"/>
        <end position="267"/>
    </location>
</feature>
<keyword evidence="1" id="KW-0472">Membrane</keyword>
<evidence type="ECO:0000313" key="2">
    <source>
        <dbReference type="EMBL" id="KAA0974278.1"/>
    </source>
</evidence>
<reference evidence="2 3" key="1">
    <citation type="submission" date="2019-07" db="EMBL/GenBank/DDBJ databases">
        <title>Analysis of the biochemical properties, biological activity and biotechnological potential of siderophores and biosurfactants produced by Antarctic psychrotolerant bacteria.</title>
        <authorList>
            <person name="Styczynski M."/>
            <person name="Krucon T."/>
            <person name="Decewicz P."/>
            <person name="Dziewit L."/>
        </authorList>
    </citation>
    <scope>NUCLEOTIDE SEQUENCE [LARGE SCALE GENOMIC DNA]</scope>
    <source>
        <strain evidence="2 3">ANT_H27</strain>
    </source>
</reference>
<name>A0A5B0E6E9_9MICC</name>
<feature type="transmembrane region" description="Helical" evidence="1">
    <location>
        <begin position="69"/>
        <end position="90"/>
    </location>
</feature>
<dbReference type="EMBL" id="VOBL01000019">
    <property type="protein sequence ID" value="KAA0974278.1"/>
    <property type="molecule type" value="Genomic_DNA"/>
</dbReference>
<comment type="caution">
    <text evidence="2">The sequence shown here is derived from an EMBL/GenBank/DDBJ whole genome shotgun (WGS) entry which is preliminary data.</text>
</comment>
<organism evidence="2 3">
    <name type="scientific">Paeniglutamicibacter gangotriensis</name>
    <dbReference type="NCBI Taxonomy" id="254787"/>
    <lineage>
        <taxon>Bacteria</taxon>
        <taxon>Bacillati</taxon>
        <taxon>Actinomycetota</taxon>
        <taxon>Actinomycetes</taxon>
        <taxon>Micrococcales</taxon>
        <taxon>Micrococcaceae</taxon>
        <taxon>Paeniglutamicibacter</taxon>
    </lineage>
</organism>
<feature type="transmembrane region" description="Helical" evidence="1">
    <location>
        <begin position="152"/>
        <end position="173"/>
    </location>
</feature>
<feature type="transmembrane region" description="Helical" evidence="1">
    <location>
        <begin position="37"/>
        <end position="57"/>
    </location>
</feature>
<dbReference type="AlphaFoldDB" id="A0A5B0E6E9"/>
<dbReference type="Proteomes" id="UP000323856">
    <property type="component" value="Unassembled WGS sequence"/>
</dbReference>
<evidence type="ECO:0000256" key="1">
    <source>
        <dbReference type="SAM" id="Phobius"/>
    </source>
</evidence>
<keyword evidence="1" id="KW-1133">Transmembrane helix</keyword>